<feature type="domain" description="MSP" evidence="6">
    <location>
        <begin position="61"/>
        <end position="145"/>
    </location>
</feature>
<evidence type="ECO:0000313" key="7">
    <source>
        <dbReference type="EMBL" id="JAP81846.1"/>
    </source>
</evidence>
<dbReference type="PANTHER" id="PTHR34441:SF1">
    <property type="entry name" value="MOTILE SPERM DOMAIN-CONTAINING 1"/>
    <property type="match status" value="1"/>
</dbReference>
<evidence type="ECO:0000256" key="3">
    <source>
        <dbReference type="ARBA" id="ARBA00022989"/>
    </source>
</evidence>
<name>A0A131YUM2_RHIAP</name>
<dbReference type="EMBL" id="GEDV01006711">
    <property type="protein sequence ID" value="JAP81846.1"/>
    <property type="molecule type" value="Transcribed_RNA"/>
</dbReference>
<sequence length="261" mass="29050">MLNSNVPLTMLRGRYGCSRRSVSSTDLRYNGEAGRFHDGASGEGITETKDAQQGLDPYMPVAVSPSQLDFYIDEQGGDTQVLTLFNVNEHTVHFQLMSNAPKRYSVTGRSGIITPHCYADIVVHHCDLSEENVGTRDNLRIVMREQGSHIQGFRDVPVILWSRRGGSDDENEKEDEEDVSQIDSTHAQPLPEEDRNKGWAPSGHESLVLFVVFACVVVLMLPLEGARDASSHSLFAHFPLSHEHKLFAAYILGLMTTLIVR</sequence>
<dbReference type="GO" id="GO:0005737">
    <property type="term" value="C:cytoplasm"/>
    <property type="evidence" value="ECO:0007669"/>
    <property type="project" value="TreeGrafter"/>
</dbReference>
<dbReference type="Gene3D" id="2.60.40.10">
    <property type="entry name" value="Immunoglobulins"/>
    <property type="match status" value="1"/>
</dbReference>
<keyword evidence="2" id="KW-0812">Transmembrane</keyword>
<accession>A0A131YUM2</accession>
<feature type="compositionally biased region" description="Acidic residues" evidence="5">
    <location>
        <begin position="168"/>
        <end position="180"/>
    </location>
</feature>
<reference evidence="7" key="1">
    <citation type="journal article" date="2016" name="Ticks Tick Borne Dis.">
        <title>De novo assembly and annotation of the salivary gland transcriptome of Rhipicephalus appendiculatus male and female ticks during blood feeding.</title>
        <authorList>
            <person name="de Castro M.H."/>
            <person name="de Klerk D."/>
            <person name="Pienaar R."/>
            <person name="Latif A.A."/>
            <person name="Rees D.J."/>
            <person name="Mans B.J."/>
        </authorList>
    </citation>
    <scope>NUCLEOTIDE SEQUENCE</scope>
    <source>
        <tissue evidence="7">Salivary glands</tissue>
    </source>
</reference>
<dbReference type="InterPro" id="IPR039283">
    <property type="entry name" value="MOSPD1/3"/>
</dbReference>
<dbReference type="PANTHER" id="PTHR34441">
    <property type="entry name" value="MOTILE SPERM DOMAIN-CONTAINING PROTEIN 1"/>
    <property type="match status" value="1"/>
</dbReference>
<dbReference type="SUPFAM" id="SSF49354">
    <property type="entry name" value="PapD-like"/>
    <property type="match status" value="1"/>
</dbReference>
<evidence type="ECO:0000256" key="5">
    <source>
        <dbReference type="SAM" id="MobiDB-lite"/>
    </source>
</evidence>
<dbReference type="AlphaFoldDB" id="A0A131YUM2"/>
<dbReference type="InterPro" id="IPR013783">
    <property type="entry name" value="Ig-like_fold"/>
</dbReference>
<evidence type="ECO:0000256" key="2">
    <source>
        <dbReference type="ARBA" id="ARBA00022692"/>
    </source>
</evidence>
<feature type="region of interest" description="Disordered" evidence="5">
    <location>
        <begin position="164"/>
        <end position="199"/>
    </location>
</feature>
<dbReference type="InterPro" id="IPR008962">
    <property type="entry name" value="PapD-like_sf"/>
</dbReference>
<dbReference type="InterPro" id="IPR000535">
    <property type="entry name" value="MSP_dom"/>
</dbReference>
<dbReference type="Pfam" id="PF00635">
    <property type="entry name" value="Motile_Sperm"/>
    <property type="match status" value="1"/>
</dbReference>
<dbReference type="GO" id="GO:0016020">
    <property type="term" value="C:membrane"/>
    <property type="evidence" value="ECO:0007669"/>
    <property type="project" value="UniProtKB-SubCell"/>
</dbReference>
<keyword evidence="4" id="KW-0472">Membrane</keyword>
<protein>
    <submittedName>
        <fullName evidence="7">Motile sperm domain containing protein 1</fullName>
    </submittedName>
</protein>
<evidence type="ECO:0000256" key="4">
    <source>
        <dbReference type="ARBA" id="ARBA00023136"/>
    </source>
</evidence>
<organism evidence="7">
    <name type="scientific">Rhipicephalus appendiculatus</name>
    <name type="common">Brown ear tick</name>
    <dbReference type="NCBI Taxonomy" id="34631"/>
    <lineage>
        <taxon>Eukaryota</taxon>
        <taxon>Metazoa</taxon>
        <taxon>Ecdysozoa</taxon>
        <taxon>Arthropoda</taxon>
        <taxon>Chelicerata</taxon>
        <taxon>Arachnida</taxon>
        <taxon>Acari</taxon>
        <taxon>Parasitiformes</taxon>
        <taxon>Ixodida</taxon>
        <taxon>Ixodoidea</taxon>
        <taxon>Ixodidae</taxon>
        <taxon>Rhipicephalinae</taxon>
        <taxon>Rhipicephalus</taxon>
        <taxon>Rhipicephalus</taxon>
    </lineage>
</organism>
<comment type="subcellular location">
    <subcellularLocation>
        <location evidence="1">Membrane</location>
        <topology evidence="1">Multi-pass membrane protein</topology>
    </subcellularLocation>
</comment>
<evidence type="ECO:0000259" key="6">
    <source>
        <dbReference type="Pfam" id="PF00635"/>
    </source>
</evidence>
<proteinExistence type="predicted"/>
<evidence type="ECO:0000256" key="1">
    <source>
        <dbReference type="ARBA" id="ARBA00004141"/>
    </source>
</evidence>
<keyword evidence="3" id="KW-1133">Transmembrane helix</keyword>